<keyword evidence="2" id="KW-1185">Reference proteome</keyword>
<dbReference type="RefSeq" id="WP_062276763.1">
    <property type="nucleotide sequence ID" value="NZ_LSYU01000077.1"/>
</dbReference>
<dbReference type="Gene3D" id="1.10.287.500">
    <property type="entry name" value="Helix hairpin bin"/>
    <property type="match status" value="1"/>
</dbReference>
<evidence type="ECO:0008006" key="3">
    <source>
        <dbReference type="Google" id="ProtNLM"/>
    </source>
</evidence>
<dbReference type="SUPFAM" id="SSF75708">
    <property type="entry name" value="Chemotaxis phosphatase CheZ"/>
    <property type="match status" value="1"/>
</dbReference>
<proteinExistence type="predicted"/>
<name>A0ABR5VDR0_MARGR</name>
<organism evidence="1 2">
    <name type="scientific">Marichromatium gracile</name>
    <name type="common">Chromatium gracile</name>
    <dbReference type="NCBI Taxonomy" id="1048"/>
    <lineage>
        <taxon>Bacteria</taxon>
        <taxon>Pseudomonadati</taxon>
        <taxon>Pseudomonadota</taxon>
        <taxon>Gammaproteobacteria</taxon>
        <taxon>Chromatiales</taxon>
        <taxon>Chromatiaceae</taxon>
        <taxon>Marichromatium</taxon>
    </lineage>
</organism>
<gene>
    <name evidence="1" type="ORF">AY586_04060</name>
</gene>
<dbReference type="Proteomes" id="UP000075766">
    <property type="component" value="Unassembled WGS sequence"/>
</dbReference>
<dbReference type="InterPro" id="IPR007439">
    <property type="entry name" value="Chemotax_Pase_CheZ"/>
</dbReference>
<dbReference type="EMBL" id="LSYU01000077">
    <property type="protein sequence ID" value="KXX63853.1"/>
    <property type="molecule type" value="Genomic_DNA"/>
</dbReference>
<evidence type="ECO:0000313" key="2">
    <source>
        <dbReference type="Proteomes" id="UP000075766"/>
    </source>
</evidence>
<sequence>MAEPQNIDKSIASLVKATESILNGEYERLDIDIDAEGMLSVLAQKINALVVNMKSAETPLTNAGEQAPNAVSHARNVIELMSQSTGQVLDNADRLSQEIESLEGQLQGDTASAPEHEQRLSQIKHHLFDIVASQSYQDVARQRMEQLVEDLDQIRDWLVEVLVILNIQQNSSIENVEQKAQLLREVNGSSTPEALKQDLVDDLLSEFGF</sequence>
<reference evidence="1 2" key="1">
    <citation type="submission" date="2016-02" db="EMBL/GenBank/DDBJ databases">
        <title>Genome sequence of Marichromatium gracile YL-28, a purple sulfur bacterium.</title>
        <authorList>
            <person name="Zhao C."/>
            <person name="Hong X."/>
            <person name="Chen S."/>
            <person name="Yang S."/>
        </authorList>
    </citation>
    <scope>NUCLEOTIDE SEQUENCE [LARGE SCALE GENOMIC DNA]</scope>
    <source>
        <strain evidence="1 2">YL28</strain>
    </source>
</reference>
<accession>A0ABR5VDR0</accession>
<dbReference type="Pfam" id="PF04344">
    <property type="entry name" value="CheZ"/>
    <property type="match status" value="1"/>
</dbReference>
<comment type="caution">
    <text evidence="1">The sequence shown here is derived from an EMBL/GenBank/DDBJ whole genome shotgun (WGS) entry which is preliminary data.</text>
</comment>
<protein>
    <recommendedName>
        <fullName evidence="3">Chemotaxis protein CheZ</fullName>
    </recommendedName>
</protein>
<evidence type="ECO:0000313" key="1">
    <source>
        <dbReference type="EMBL" id="KXX63853.1"/>
    </source>
</evidence>